<feature type="transmembrane region" description="Helical" evidence="6">
    <location>
        <begin position="406"/>
        <end position="428"/>
    </location>
</feature>
<feature type="transmembrane region" description="Helical" evidence="6">
    <location>
        <begin position="132"/>
        <end position="150"/>
    </location>
</feature>
<keyword evidence="2" id="KW-1003">Cell membrane</keyword>
<evidence type="ECO:0000256" key="5">
    <source>
        <dbReference type="ARBA" id="ARBA00023136"/>
    </source>
</evidence>
<name>A0ABW5MPH2_9SPHI</name>
<sequence>MLKNISKSKLEYFRNLFFSYLSQIAAGLTLFIATPFLIKGLGLQLYGVYALIFSFNSYFNLTDIGLSTSLIRETVNGVIKNDLTGVKLALNSTIFYYIVTFICILFLSIALLDPRLGNLGRFLIKDTKLVNTFYNAFLVVILTFFLNLVIQIFDAVLQGFNKIYINKRIKAIRNLLECAGFILISIYHPNIFLLLFVSLSLAFLHLAYLYSVFHKITKIKLNIKDRDLVVFKNLLKQGIWYFIGSFSVVLIFNTNIFIISSVLGIQYVGIFFVYNRFFEVIRTGFVTLTQTLFPKIAEMKYKGENVKLLNLFFKIWIGLGGLLLVIFYPLQHWGLLIFQHWSKLQNVDSRLYFFFLIFNSFIIWDNCPSIFIGAIGEQKRQAMVSILQGIINVVLGYILIKNYGLDGAIVSSIIALLITNIWYNVYFLNNKLKYANG</sequence>
<organism evidence="7 8">
    <name type="scientific">Pedobacter vanadiisoli</name>
    <dbReference type="NCBI Taxonomy" id="1761975"/>
    <lineage>
        <taxon>Bacteria</taxon>
        <taxon>Pseudomonadati</taxon>
        <taxon>Bacteroidota</taxon>
        <taxon>Sphingobacteriia</taxon>
        <taxon>Sphingobacteriales</taxon>
        <taxon>Sphingobacteriaceae</taxon>
        <taxon>Pedobacter</taxon>
    </lineage>
</organism>
<dbReference type="InterPro" id="IPR050833">
    <property type="entry name" value="Poly_Biosynth_Transport"/>
</dbReference>
<feature type="transmembrane region" description="Helical" evidence="6">
    <location>
        <begin position="234"/>
        <end position="251"/>
    </location>
</feature>
<feature type="transmembrane region" description="Helical" evidence="6">
    <location>
        <begin position="308"/>
        <end position="331"/>
    </location>
</feature>
<dbReference type="EMBL" id="JBHULL010000014">
    <property type="protein sequence ID" value="MFD2584176.1"/>
    <property type="molecule type" value="Genomic_DNA"/>
</dbReference>
<keyword evidence="4 6" id="KW-1133">Transmembrane helix</keyword>
<evidence type="ECO:0000256" key="3">
    <source>
        <dbReference type="ARBA" id="ARBA00022692"/>
    </source>
</evidence>
<evidence type="ECO:0000256" key="1">
    <source>
        <dbReference type="ARBA" id="ARBA00004651"/>
    </source>
</evidence>
<dbReference type="Pfam" id="PF01943">
    <property type="entry name" value="Polysacc_synt"/>
    <property type="match status" value="1"/>
</dbReference>
<keyword evidence="3 6" id="KW-0812">Transmembrane</keyword>
<feature type="transmembrane region" description="Helical" evidence="6">
    <location>
        <begin position="12"/>
        <end position="37"/>
    </location>
</feature>
<dbReference type="Proteomes" id="UP001597461">
    <property type="component" value="Unassembled WGS sequence"/>
</dbReference>
<evidence type="ECO:0000256" key="4">
    <source>
        <dbReference type="ARBA" id="ARBA00022989"/>
    </source>
</evidence>
<evidence type="ECO:0000256" key="2">
    <source>
        <dbReference type="ARBA" id="ARBA00022475"/>
    </source>
</evidence>
<reference evidence="8" key="1">
    <citation type="journal article" date="2019" name="Int. J. Syst. Evol. Microbiol.">
        <title>The Global Catalogue of Microorganisms (GCM) 10K type strain sequencing project: providing services to taxonomists for standard genome sequencing and annotation.</title>
        <authorList>
            <consortium name="The Broad Institute Genomics Platform"/>
            <consortium name="The Broad Institute Genome Sequencing Center for Infectious Disease"/>
            <person name="Wu L."/>
            <person name="Ma J."/>
        </authorList>
    </citation>
    <scope>NUCLEOTIDE SEQUENCE [LARGE SCALE GENOMIC DNA]</scope>
    <source>
        <strain evidence="8">KCTC 42866</strain>
    </source>
</reference>
<evidence type="ECO:0000256" key="6">
    <source>
        <dbReference type="SAM" id="Phobius"/>
    </source>
</evidence>
<dbReference type="PANTHER" id="PTHR30250:SF26">
    <property type="entry name" value="PSMA PROTEIN"/>
    <property type="match status" value="1"/>
</dbReference>
<comment type="subcellular location">
    <subcellularLocation>
        <location evidence="1">Cell membrane</location>
        <topology evidence="1">Multi-pass membrane protein</topology>
    </subcellularLocation>
</comment>
<keyword evidence="8" id="KW-1185">Reference proteome</keyword>
<feature type="transmembrane region" description="Helical" evidence="6">
    <location>
        <begin position="382"/>
        <end position="400"/>
    </location>
</feature>
<comment type="caution">
    <text evidence="7">The sequence shown here is derived from an EMBL/GenBank/DDBJ whole genome shotgun (WGS) entry which is preliminary data.</text>
</comment>
<feature type="transmembrane region" description="Helical" evidence="6">
    <location>
        <begin position="257"/>
        <end position="274"/>
    </location>
</feature>
<feature type="transmembrane region" description="Helical" evidence="6">
    <location>
        <begin position="193"/>
        <end position="213"/>
    </location>
</feature>
<feature type="transmembrane region" description="Helical" evidence="6">
    <location>
        <begin position="94"/>
        <end position="112"/>
    </location>
</feature>
<protein>
    <submittedName>
        <fullName evidence="7">Lipopolysaccharide biosynthesis protein</fullName>
    </submittedName>
</protein>
<evidence type="ECO:0000313" key="7">
    <source>
        <dbReference type="EMBL" id="MFD2584176.1"/>
    </source>
</evidence>
<proteinExistence type="predicted"/>
<accession>A0ABW5MPH2</accession>
<gene>
    <name evidence="7" type="ORF">ACFSR6_16855</name>
</gene>
<feature type="transmembrane region" description="Helical" evidence="6">
    <location>
        <begin position="351"/>
        <end position="375"/>
    </location>
</feature>
<dbReference type="RefSeq" id="WP_379080923.1">
    <property type="nucleotide sequence ID" value="NZ_JBHULL010000014.1"/>
</dbReference>
<evidence type="ECO:0000313" key="8">
    <source>
        <dbReference type="Proteomes" id="UP001597461"/>
    </source>
</evidence>
<keyword evidence="5 6" id="KW-0472">Membrane</keyword>
<dbReference type="PANTHER" id="PTHR30250">
    <property type="entry name" value="PST FAMILY PREDICTED COLANIC ACID TRANSPORTER"/>
    <property type="match status" value="1"/>
</dbReference>
<dbReference type="InterPro" id="IPR002797">
    <property type="entry name" value="Polysacc_synth"/>
</dbReference>